<evidence type="ECO:0000259" key="2">
    <source>
        <dbReference type="Pfam" id="PF08239"/>
    </source>
</evidence>
<protein>
    <submittedName>
        <fullName evidence="3">VanW family protein</fullName>
    </submittedName>
</protein>
<organism evidence="3 4">
    <name type="scientific">Candidatus Onthenecus intestinigallinarum</name>
    <dbReference type="NCBI Taxonomy" id="2840875"/>
    <lineage>
        <taxon>Bacteria</taxon>
        <taxon>Bacillati</taxon>
        <taxon>Bacillota</taxon>
        <taxon>Clostridia</taxon>
        <taxon>Eubacteriales</taxon>
        <taxon>Candidatus Onthenecus</taxon>
    </lineage>
</organism>
<evidence type="ECO:0000256" key="1">
    <source>
        <dbReference type="SAM" id="SignalP"/>
    </source>
</evidence>
<evidence type="ECO:0000313" key="3">
    <source>
        <dbReference type="EMBL" id="HIQ70997.1"/>
    </source>
</evidence>
<reference evidence="3" key="1">
    <citation type="submission" date="2020-10" db="EMBL/GenBank/DDBJ databases">
        <authorList>
            <person name="Gilroy R."/>
        </authorList>
    </citation>
    <scope>NUCLEOTIDE SEQUENCE</scope>
    <source>
        <strain evidence="3">ChiSxjej2B14-6234</strain>
    </source>
</reference>
<dbReference type="EMBL" id="DVFJ01000006">
    <property type="protein sequence ID" value="HIQ70997.1"/>
    <property type="molecule type" value="Genomic_DNA"/>
</dbReference>
<sequence>MKRVWLCMLLLAALLAAAVPACAQDGKETEEAPYTGIIGKNMDVYAYASDEATVLGRVETGTIVDVYEKMRTYTKIDYEGRIGYVLTKFTERVQRKDPFEGPMPGTSSYIAVGRATRDMTFKPEEYRYAINVREGAYVAVKELEGGRAYFEYMRLDEDMSVPADGLELTYFVPWDEAQPGDLLYAFSTYYSVSRSEDNLGRMHNIDLAAERLCGTVVQPDEVFSFNAVCGPYDKDNGYELAPILSGESDTGYGGGTCQVCTTLYNVVLRVPTFIEEMHWHSQGGVKYVPSGFDATVGSQWDMQFRNILPYAVRLEFDATEGVMTAFMYRSEE</sequence>
<dbReference type="PANTHER" id="PTHR35788:SF1">
    <property type="entry name" value="EXPORTED PROTEIN"/>
    <property type="match status" value="1"/>
</dbReference>
<evidence type="ECO:0000313" key="4">
    <source>
        <dbReference type="Proteomes" id="UP000886887"/>
    </source>
</evidence>
<dbReference type="InterPro" id="IPR052913">
    <property type="entry name" value="Glycopeptide_resist_protein"/>
</dbReference>
<comment type="caution">
    <text evidence="3">The sequence shown here is derived from an EMBL/GenBank/DDBJ whole genome shotgun (WGS) entry which is preliminary data.</text>
</comment>
<name>A0A9D0Z858_9FIRM</name>
<dbReference type="Gene3D" id="2.30.30.40">
    <property type="entry name" value="SH3 Domains"/>
    <property type="match status" value="1"/>
</dbReference>
<feature type="chain" id="PRO_5038953061" evidence="1">
    <location>
        <begin position="24"/>
        <end position="332"/>
    </location>
</feature>
<keyword evidence="1" id="KW-0732">Signal</keyword>
<proteinExistence type="predicted"/>
<gene>
    <name evidence="3" type="ORF">IAB73_02150</name>
</gene>
<reference evidence="3" key="2">
    <citation type="journal article" date="2021" name="PeerJ">
        <title>Extensive microbial diversity within the chicken gut microbiome revealed by metagenomics and culture.</title>
        <authorList>
            <person name="Gilroy R."/>
            <person name="Ravi A."/>
            <person name="Getino M."/>
            <person name="Pursley I."/>
            <person name="Horton D.L."/>
            <person name="Alikhan N.F."/>
            <person name="Baker D."/>
            <person name="Gharbi K."/>
            <person name="Hall N."/>
            <person name="Watson M."/>
            <person name="Adriaenssens E.M."/>
            <person name="Foster-Nyarko E."/>
            <person name="Jarju S."/>
            <person name="Secka A."/>
            <person name="Antonio M."/>
            <person name="Oren A."/>
            <person name="Chaudhuri R.R."/>
            <person name="La Ragione R."/>
            <person name="Hildebrand F."/>
            <person name="Pallen M.J."/>
        </authorList>
    </citation>
    <scope>NUCLEOTIDE SEQUENCE</scope>
    <source>
        <strain evidence="3">ChiSxjej2B14-6234</strain>
    </source>
</reference>
<dbReference type="InterPro" id="IPR003646">
    <property type="entry name" value="SH3-like_bac-type"/>
</dbReference>
<dbReference type="Pfam" id="PF08239">
    <property type="entry name" value="SH3_3"/>
    <property type="match status" value="1"/>
</dbReference>
<dbReference type="PANTHER" id="PTHR35788">
    <property type="entry name" value="EXPORTED PROTEIN-RELATED"/>
    <property type="match status" value="1"/>
</dbReference>
<accession>A0A9D0Z858</accession>
<feature type="domain" description="SH3b" evidence="2">
    <location>
        <begin position="42"/>
        <end position="89"/>
    </location>
</feature>
<dbReference type="InterPro" id="IPR007391">
    <property type="entry name" value="Vancomycin_resist_VanW"/>
</dbReference>
<feature type="signal peptide" evidence="1">
    <location>
        <begin position="1"/>
        <end position="23"/>
    </location>
</feature>
<dbReference type="Pfam" id="PF04294">
    <property type="entry name" value="VanW"/>
    <property type="match status" value="1"/>
</dbReference>
<dbReference type="AlphaFoldDB" id="A0A9D0Z858"/>
<dbReference type="Proteomes" id="UP000886887">
    <property type="component" value="Unassembled WGS sequence"/>
</dbReference>